<dbReference type="AlphaFoldDB" id="A0ABD3BB41"/>
<evidence type="ECO:0000313" key="1">
    <source>
        <dbReference type="EMBL" id="KAL3614474.1"/>
    </source>
</evidence>
<reference evidence="2" key="1">
    <citation type="journal article" date="2024" name="IScience">
        <title>Strigolactones Initiate the Formation of Haustorium-like Structures in Castilleja.</title>
        <authorList>
            <person name="Buerger M."/>
            <person name="Peterson D."/>
            <person name="Chory J."/>
        </authorList>
    </citation>
    <scope>NUCLEOTIDE SEQUENCE [LARGE SCALE GENOMIC DNA]</scope>
</reference>
<sequence>MGRRFMVSHSGCSSFKYDFRKSDIKSPGPNFICFSLCSTPTATLTPFSPSLGLIEKANSDLHGRKLKDGPLYVSNDDRTVPLSEAPNNDLGCTHLWLQSRVPLGCVPSQSTATFKLEVLPLTDGIITLDSLQIEVREKGLIYIPEQSPKINATASIATGIF</sequence>
<dbReference type="EMBL" id="JAVIJP010000105">
    <property type="protein sequence ID" value="KAL3614474.1"/>
    <property type="molecule type" value="Genomic_DNA"/>
</dbReference>
<comment type="caution">
    <text evidence="1">The sequence shown here is derived from an EMBL/GenBank/DDBJ whole genome shotgun (WGS) entry which is preliminary data.</text>
</comment>
<protein>
    <submittedName>
        <fullName evidence="1">Uncharacterized protein</fullName>
    </submittedName>
</protein>
<dbReference type="PANTHER" id="PTHR36034:SF2">
    <property type="entry name" value="EXPRESSED PROTEIN"/>
    <property type="match status" value="1"/>
</dbReference>
<gene>
    <name evidence="1" type="ORF">CASFOL_041560</name>
</gene>
<keyword evidence="2" id="KW-1185">Reference proteome</keyword>
<organism evidence="1 2">
    <name type="scientific">Castilleja foliolosa</name>
    <dbReference type="NCBI Taxonomy" id="1961234"/>
    <lineage>
        <taxon>Eukaryota</taxon>
        <taxon>Viridiplantae</taxon>
        <taxon>Streptophyta</taxon>
        <taxon>Embryophyta</taxon>
        <taxon>Tracheophyta</taxon>
        <taxon>Spermatophyta</taxon>
        <taxon>Magnoliopsida</taxon>
        <taxon>eudicotyledons</taxon>
        <taxon>Gunneridae</taxon>
        <taxon>Pentapetalae</taxon>
        <taxon>asterids</taxon>
        <taxon>lamiids</taxon>
        <taxon>Lamiales</taxon>
        <taxon>Orobanchaceae</taxon>
        <taxon>Pedicularideae</taxon>
        <taxon>Castillejinae</taxon>
        <taxon>Castilleja</taxon>
    </lineage>
</organism>
<dbReference type="PANTHER" id="PTHR36034">
    <property type="entry name" value="EXPRESSED PROTEIN"/>
    <property type="match status" value="1"/>
</dbReference>
<proteinExistence type="predicted"/>
<name>A0ABD3BB41_9LAMI</name>
<evidence type="ECO:0000313" key="2">
    <source>
        <dbReference type="Proteomes" id="UP001632038"/>
    </source>
</evidence>
<dbReference type="Proteomes" id="UP001632038">
    <property type="component" value="Unassembled WGS sequence"/>
</dbReference>
<accession>A0ABD3BB41</accession>